<keyword evidence="2" id="KW-0964">Secreted</keyword>
<dbReference type="PROSITE" id="PS50847">
    <property type="entry name" value="GRAM_POS_ANCHORING"/>
    <property type="match status" value="1"/>
</dbReference>
<feature type="domain" description="Gram-positive cocci surface proteins LPxTG" evidence="7">
    <location>
        <begin position="1042"/>
        <end position="1075"/>
    </location>
</feature>
<evidence type="ECO:0000259" key="7">
    <source>
        <dbReference type="PROSITE" id="PS50847"/>
    </source>
</evidence>
<accession>A0ABW1SWP7</accession>
<evidence type="ECO:0000256" key="1">
    <source>
        <dbReference type="ARBA" id="ARBA00022512"/>
    </source>
</evidence>
<dbReference type="InterPro" id="IPR041558">
    <property type="entry name" value="MucBP_2"/>
</dbReference>
<dbReference type="Pfam" id="PF19258">
    <property type="entry name" value="KxYKxGKxW_sig"/>
    <property type="match status" value="1"/>
</dbReference>
<feature type="compositionally biased region" description="Low complexity" evidence="5">
    <location>
        <begin position="127"/>
        <end position="137"/>
    </location>
</feature>
<evidence type="ECO:0000256" key="2">
    <source>
        <dbReference type="ARBA" id="ARBA00022525"/>
    </source>
</evidence>
<feature type="compositionally biased region" description="Low complexity" evidence="5">
    <location>
        <begin position="51"/>
        <end position="66"/>
    </location>
</feature>
<gene>
    <name evidence="8" type="ORF">ACFP1G_11815</name>
</gene>
<feature type="transmembrane region" description="Helical" evidence="6">
    <location>
        <begin position="1052"/>
        <end position="1070"/>
    </location>
</feature>
<keyword evidence="6" id="KW-0472">Membrane</keyword>
<dbReference type="SUPFAM" id="SSF52058">
    <property type="entry name" value="L domain-like"/>
    <property type="match status" value="1"/>
</dbReference>
<feature type="compositionally biased region" description="Low complexity" evidence="5">
    <location>
        <begin position="960"/>
        <end position="971"/>
    </location>
</feature>
<dbReference type="NCBIfam" id="TIGR01167">
    <property type="entry name" value="LPXTG_anchor"/>
    <property type="match status" value="1"/>
</dbReference>
<evidence type="ECO:0000256" key="5">
    <source>
        <dbReference type="SAM" id="MobiDB-lite"/>
    </source>
</evidence>
<dbReference type="Gene3D" id="2.60.40.4300">
    <property type="match status" value="1"/>
</dbReference>
<evidence type="ECO:0000256" key="6">
    <source>
        <dbReference type="SAM" id="Phobius"/>
    </source>
</evidence>
<evidence type="ECO:0000256" key="4">
    <source>
        <dbReference type="ARBA" id="ARBA00023088"/>
    </source>
</evidence>
<comment type="caution">
    <text evidence="8">The sequence shown here is derived from an EMBL/GenBank/DDBJ whole genome shotgun (WGS) entry which is preliminary data.</text>
</comment>
<organism evidence="8 9">
    <name type="scientific">Levilactobacillus tongjiangensis</name>
    <dbReference type="NCBI Taxonomy" id="2486023"/>
    <lineage>
        <taxon>Bacteria</taxon>
        <taxon>Bacillati</taxon>
        <taxon>Bacillota</taxon>
        <taxon>Bacilli</taxon>
        <taxon>Lactobacillales</taxon>
        <taxon>Lactobacillaceae</taxon>
        <taxon>Levilactobacillus</taxon>
    </lineage>
</organism>
<keyword evidence="3" id="KW-0732">Signal</keyword>
<evidence type="ECO:0000313" key="9">
    <source>
        <dbReference type="Proteomes" id="UP001596254"/>
    </source>
</evidence>
<dbReference type="Gene3D" id="3.80.10.10">
    <property type="entry name" value="Ribonuclease Inhibitor"/>
    <property type="match status" value="1"/>
</dbReference>
<sequence length="1075" mass="113529">MKDYERKTHFKMYKSHKGWLVAGITVTSMAVGIVAGPQASQTAQADDNAPTTTVTTSSQSMTGGTQAKLPAAPATDKSTGSDNGDKTPAPAAPQKPVVESTPVQPADSGTPANDGIVTTKETSSGQTTPAPVERPTARAARAAVTTATPVKTGISVQDTDDLTNKVAATPAFNISKTDQLQYTYNHEDSAGHNTDLRVVDGYDADHQVQGAGTWLGETYANQIAQDAKGVDPVTSAKYGTQLMYIDEWLPDYGLQYFLWQNNYAKTYATIADFRNNFSKAELATLTSIYSNDDLQAAAGNQPTTYYQSLMAMQTLEGLQNAVNLQVLDISPNMYVSLAAYGTYEKNSNLWDIRALSGLKNLREVRLPMAAINDISALGNHDKLTAVGLIDNQITDISPLATDKNLLISNANLIKQHVLLAPIKVSDKLAKEANTTDTGMLTYTTPSFIIKDLTASNLPIQGFDNASDLTYPSLYPSSSDAGNLNSNTLTWYNLLNSTDSTYGSLSTTWSDTNSDFAGYIIQPYELAANVSDLNVNIQLLQANGQQLNLAPATLISGEIGSSVNVQENATVQTLLNQQLSKGYTFSGLILDGTGLYSDYVAKNGKANAQASWSTTLGDESKNWTILFYKDVMPWTLSVGYGVKDASGNYTPITNADGTAVTANYKGTSADKLALTDYEKDFDDYVYTGAETSADGQTWTDISQAADIPYVSDIQAVRMVYAQAKKATVTIKDATTGKTLQVLDATTNPELKGAIGSTSSFDSNTVIAPELAKGYTVVSDTTKNADGTSAIVFAKDATANLNYTITLAHAFKTVEQAVHEQITYQDKQQKTVAAPVTKTVNFATVTDQVTQDAVTYSKLDATATPELDATGKPTDTSWVVYQAGSNLAFAAVKNPSVTGMHVVSTTDPANDLTQTVAQPVAPTTADLSFVVTYEANPTSGGGDNGNNGGGTVTPPVTPTTPTPGNNGGAAVKVAPKKPTKVTKGAKPSQGGQAVIVNKKTTRGAGHQAGATVTAGGQGAKVQSLTAPVAKPATASTTDLKAAQLPQTNEQQRNGLAVIGLALLGVLTSVVGWKKRRF</sequence>
<keyword evidence="9" id="KW-1185">Reference proteome</keyword>
<evidence type="ECO:0000313" key="8">
    <source>
        <dbReference type="EMBL" id="MFC6208150.1"/>
    </source>
</evidence>
<keyword evidence="4" id="KW-0572">Peptidoglycan-anchor</keyword>
<feature type="compositionally biased region" description="Gly residues" evidence="5">
    <location>
        <begin position="937"/>
        <end position="949"/>
    </location>
</feature>
<feature type="region of interest" description="Disordered" evidence="5">
    <location>
        <begin position="39"/>
        <end position="137"/>
    </location>
</feature>
<keyword evidence="1" id="KW-0134">Cell wall</keyword>
<name>A0ABW1SWP7_9LACO</name>
<dbReference type="Gene3D" id="3.10.20.470">
    <property type="match status" value="1"/>
</dbReference>
<dbReference type="InterPro" id="IPR032675">
    <property type="entry name" value="LRR_dom_sf"/>
</dbReference>
<keyword evidence="6" id="KW-1133">Transmembrane helix</keyword>
<evidence type="ECO:0000256" key="3">
    <source>
        <dbReference type="ARBA" id="ARBA00022729"/>
    </source>
</evidence>
<dbReference type="InterPro" id="IPR022263">
    <property type="entry name" value="KxYKxGKxW"/>
</dbReference>
<proteinExistence type="predicted"/>
<dbReference type="Pfam" id="PF17965">
    <property type="entry name" value="MucBP_2"/>
    <property type="match status" value="1"/>
</dbReference>
<protein>
    <submittedName>
        <fullName evidence="8">LPXTG cell wall anchor domain-containing protein</fullName>
    </submittedName>
</protein>
<keyword evidence="6" id="KW-0812">Transmembrane</keyword>
<dbReference type="InterPro" id="IPR019931">
    <property type="entry name" value="LPXTG_anchor"/>
</dbReference>
<reference evidence="9" key="1">
    <citation type="journal article" date="2019" name="Int. J. Syst. Evol. Microbiol.">
        <title>The Global Catalogue of Microorganisms (GCM) 10K type strain sequencing project: providing services to taxonomists for standard genome sequencing and annotation.</title>
        <authorList>
            <consortium name="The Broad Institute Genomics Platform"/>
            <consortium name="The Broad Institute Genome Sequencing Center for Infectious Disease"/>
            <person name="Wu L."/>
            <person name="Ma J."/>
        </authorList>
    </citation>
    <scope>NUCLEOTIDE SEQUENCE [LARGE SCALE GENOMIC DNA]</scope>
    <source>
        <strain evidence="9">CCM 8905</strain>
    </source>
</reference>
<feature type="region of interest" description="Disordered" evidence="5">
    <location>
        <begin position="936"/>
        <end position="989"/>
    </location>
</feature>
<dbReference type="RefSeq" id="WP_164508802.1">
    <property type="nucleotide sequence ID" value="NZ_JBHSSK010000031.1"/>
</dbReference>
<dbReference type="Proteomes" id="UP001596254">
    <property type="component" value="Unassembled WGS sequence"/>
</dbReference>
<dbReference type="NCBIfam" id="TIGR03715">
    <property type="entry name" value="KxYKxGKxW"/>
    <property type="match status" value="1"/>
</dbReference>
<dbReference type="EMBL" id="JBHSSK010000031">
    <property type="protein sequence ID" value="MFC6208150.1"/>
    <property type="molecule type" value="Genomic_DNA"/>
</dbReference>